<proteinExistence type="predicted"/>
<keyword evidence="3" id="KW-1185">Reference proteome</keyword>
<organism evidence="2 3">
    <name type="scientific">Ureibacillus manganicus DSM 26584</name>
    <dbReference type="NCBI Taxonomy" id="1384049"/>
    <lineage>
        <taxon>Bacteria</taxon>
        <taxon>Bacillati</taxon>
        <taxon>Bacillota</taxon>
        <taxon>Bacilli</taxon>
        <taxon>Bacillales</taxon>
        <taxon>Caryophanaceae</taxon>
        <taxon>Ureibacillus</taxon>
    </lineage>
</organism>
<protein>
    <submittedName>
        <fullName evidence="2">Uncharacterized protein</fullName>
    </submittedName>
</protein>
<dbReference type="Proteomes" id="UP000030416">
    <property type="component" value="Unassembled WGS sequence"/>
</dbReference>
<name>A0A0A3I107_9BACL</name>
<evidence type="ECO:0000313" key="2">
    <source>
        <dbReference type="EMBL" id="KGR78394.1"/>
    </source>
</evidence>
<feature type="transmembrane region" description="Helical" evidence="1">
    <location>
        <begin position="28"/>
        <end position="48"/>
    </location>
</feature>
<keyword evidence="1" id="KW-0472">Membrane</keyword>
<gene>
    <name evidence="2" type="ORF">CD29_11805</name>
</gene>
<accession>A0A0A3I107</accession>
<dbReference type="OrthoDB" id="2972906at2"/>
<reference evidence="2 3" key="1">
    <citation type="submission" date="2014-02" db="EMBL/GenBank/DDBJ databases">
        <title>Draft genome sequence of Lysinibacillus manganicus DSM 26584T.</title>
        <authorList>
            <person name="Zhang F."/>
            <person name="Wang G."/>
            <person name="Zhang L."/>
        </authorList>
    </citation>
    <scope>NUCLEOTIDE SEQUENCE [LARGE SCALE GENOMIC DNA]</scope>
    <source>
        <strain evidence="2 3">DSM 26584</strain>
    </source>
</reference>
<keyword evidence="1" id="KW-0812">Transmembrane</keyword>
<keyword evidence="1" id="KW-1133">Transmembrane helix</keyword>
<dbReference type="eggNOG" id="ENOG5032UEM">
    <property type="taxonomic scope" value="Bacteria"/>
</dbReference>
<comment type="caution">
    <text evidence="2">The sequence shown here is derived from an EMBL/GenBank/DDBJ whole genome shotgun (WGS) entry which is preliminary data.</text>
</comment>
<sequence length="198" mass="23205">MKSFIIYFFIAILGYALADFLNWPSWTVFLLLIIAFVIMLCRMLYVMYGTKNIKKVERFLASNRKEPIYAFVFEQANGSKVDQLNSIENILRKYPKGYIHQNYLFVRELLNENYHSALNEAEKIGKEPYMSYSKALVYATEGNREQALFYQLDKQWMKEAILATLAKAEKNQKVYETHKENAINASRGIQRFGLIHSL</sequence>
<evidence type="ECO:0000256" key="1">
    <source>
        <dbReference type="SAM" id="Phobius"/>
    </source>
</evidence>
<dbReference type="AlphaFoldDB" id="A0A0A3I107"/>
<dbReference type="EMBL" id="JPVN01000012">
    <property type="protein sequence ID" value="KGR78394.1"/>
    <property type="molecule type" value="Genomic_DNA"/>
</dbReference>
<dbReference type="STRING" id="1384049.CD29_11805"/>
<evidence type="ECO:0000313" key="3">
    <source>
        <dbReference type="Proteomes" id="UP000030416"/>
    </source>
</evidence>
<dbReference type="RefSeq" id="WP_036186751.1">
    <property type="nucleotide sequence ID" value="NZ_AVDA01000012.1"/>
</dbReference>